<comment type="caution">
    <text evidence="6">The sequence shown here is derived from an EMBL/GenBank/DDBJ whole genome shotgun (WGS) entry which is preliminary data.</text>
</comment>
<dbReference type="Pfam" id="PF10342">
    <property type="entry name" value="Kre9_KNH"/>
    <property type="match status" value="1"/>
</dbReference>
<dbReference type="InterPro" id="IPR008659">
    <property type="entry name" value="Kre9/Knh1_C"/>
</dbReference>
<protein>
    <submittedName>
        <fullName evidence="6">Uncharacterized protein</fullName>
    </submittedName>
</protein>
<feature type="domain" description="Yeast cell wall synthesis Kre9/Knh1 C-terminal" evidence="4">
    <location>
        <begin position="168"/>
        <end position="246"/>
    </location>
</feature>
<dbReference type="GO" id="GO:0042546">
    <property type="term" value="P:cell wall biogenesis"/>
    <property type="evidence" value="ECO:0007669"/>
    <property type="project" value="InterPro"/>
</dbReference>
<evidence type="ECO:0000313" key="7">
    <source>
        <dbReference type="Proteomes" id="UP000237438"/>
    </source>
</evidence>
<accession>A0A2S4PVN3</accession>
<name>A0A2S4PVN3_9PEZI</name>
<dbReference type="Pfam" id="PF05390">
    <property type="entry name" value="Kre9_KNH1_C"/>
    <property type="match status" value="1"/>
</dbReference>
<feature type="compositionally biased region" description="Polar residues" evidence="2">
    <location>
        <begin position="230"/>
        <end position="240"/>
    </location>
</feature>
<gene>
    <name evidence="6" type="ORF">EPUL_001579</name>
</gene>
<keyword evidence="7" id="KW-1185">Reference proteome</keyword>
<evidence type="ECO:0000313" key="6">
    <source>
        <dbReference type="EMBL" id="POS86084.1"/>
    </source>
</evidence>
<dbReference type="PANTHER" id="PTHR28154">
    <property type="entry name" value="CELL WALL SYNTHESIS PROTEIN KNH1-RELATED"/>
    <property type="match status" value="1"/>
</dbReference>
<evidence type="ECO:0000256" key="3">
    <source>
        <dbReference type="SAM" id="SignalP"/>
    </source>
</evidence>
<evidence type="ECO:0000259" key="5">
    <source>
        <dbReference type="Pfam" id="PF10342"/>
    </source>
</evidence>
<proteinExistence type="predicted"/>
<dbReference type="OrthoDB" id="2432613at2759"/>
<feature type="domain" description="Yeast cell wall synthesis Kre9/Knh1-like N-terminal" evidence="5">
    <location>
        <begin position="25"/>
        <end position="125"/>
    </location>
</feature>
<dbReference type="Proteomes" id="UP000237438">
    <property type="component" value="Unassembled WGS sequence"/>
</dbReference>
<feature type="region of interest" description="Disordered" evidence="2">
    <location>
        <begin position="230"/>
        <end position="257"/>
    </location>
</feature>
<dbReference type="AlphaFoldDB" id="A0A2S4PVN3"/>
<feature type="signal peptide" evidence="3">
    <location>
        <begin position="1"/>
        <end position="19"/>
    </location>
</feature>
<evidence type="ECO:0000256" key="2">
    <source>
        <dbReference type="SAM" id="MobiDB-lite"/>
    </source>
</evidence>
<feature type="chain" id="PRO_5015422494" evidence="3">
    <location>
        <begin position="20"/>
        <end position="257"/>
    </location>
</feature>
<reference evidence="6 7" key="1">
    <citation type="submission" date="2017-10" db="EMBL/GenBank/DDBJ databases">
        <title>Development of genomic resources for the powdery mildew, Erysiphe pulchra.</title>
        <authorList>
            <person name="Wadl P.A."/>
            <person name="Mack B.M."/>
            <person name="Moore G."/>
            <person name="Beltz S.B."/>
        </authorList>
    </citation>
    <scope>NUCLEOTIDE SEQUENCE [LARGE SCALE GENOMIC DNA]</scope>
    <source>
        <strain evidence="6">Cflorida</strain>
    </source>
</reference>
<dbReference type="GO" id="GO:0031505">
    <property type="term" value="P:fungal-type cell wall organization"/>
    <property type="evidence" value="ECO:0007669"/>
    <property type="project" value="TreeGrafter"/>
</dbReference>
<keyword evidence="1 3" id="KW-0732">Signal</keyword>
<dbReference type="PANTHER" id="PTHR28154:SF1">
    <property type="entry name" value="CELL WALL SYNTHESIS PROTEIN KNH1-RELATED"/>
    <property type="match status" value="1"/>
</dbReference>
<dbReference type="InterPro" id="IPR018466">
    <property type="entry name" value="Kre9/Knh1-like_N"/>
</dbReference>
<dbReference type="GO" id="GO:0005576">
    <property type="term" value="C:extracellular region"/>
    <property type="evidence" value="ECO:0007669"/>
    <property type="project" value="TreeGrafter"/>
</dbReference>
<dbReference type="STRING" id="225359.A0A2S4PVN3"/>
<dbReference type="GO" id="GO:0006078">
    <property type="term" value="P:(1-&gt;6)-beta-D-glucan biosynthetic process"/>
    <property type="evidence" value="ECO:0007669"/>
    <property type="project" value="InterPro"/>
</dbReference>
<organism evidence="6 7">
    <name type="scientific">Erysiphe pulchra</name>
    <dbReference type="NCBI Taxonomy" id="225359"/>
    <lineage>
        <taxon>Eukaryota</taxon>
        <taxon>Fungi</taxon>
        <taxon>Dikarya</taxon>
        <taxon>Ascomycota</taxon>
        <taxon>Pezizomycotina</taxon>
        <taxon>Leotiomycetes</taxon>
        <taxon>Erysiphales</taxon>
        <taxon>Erysiphaceae</taxon>
        <taxon>Erysiphe</taxon>
    </lineage>
</organism>
<evidence type="ECO:0000256" key="1">
    <source>
        <dbReference type="ARBA" id="ARBA00022729"/>
    </source>
</evidence>
<sequence length="257" mass="27585">MLNTLNVLLFVLTLRLVYGYPQITNPEAGASISGGSTFTVTWEESGDPPLIDDLNSYELFVYTGTDASPQQLYSIKNGAFITGNSVSVTIPVGTGGSMTNAYFLGLVSTATKGGTVTSFSDRFTLTGMKGSFPVEVKAALEKTPSNSKPKVINKVAVVTTPESLDEGLWDIPYNLQSGLTKYAPMQPIPPTAITATNTKALWPTSFVEFAKTLMPVPTQVTTITQSQTFSVPSHANTAAPASQPPDEMQKFLNRWKD</sequence>
<dbReference type="InterPro" id="IPR045328">
    <property type="entry name" value="Kre9/Knh1"/>
</dbReference>
<evidence type="ECO:0000259" key="4">
    <source>
        <dbReference type="Pfam" id="PF05390"/>
    </source>
</evidence>
<dbReference type="EMBL" id="PEDP01000414">
    <property type="protein sequence ID" value="POS86084.1"/>
    <property type="molecule type" value="Genomic_DNA"/>
</dbReference>